<reference evidence="1" key="1">
    <citation type="journal article" date="2014" name="Front. Microbiol.">
        <title>High frequency of phylogenetically diverse reductive dehalogenase-homologous genes in deep subseafloor sedimentary metagenomes.</title>
        <authorList>
            <person name="Kawai M."/>
            <person name="Futagami T."/>
            <person name="Toyoda A."/>
            <person name="Takaki Y."/>
            <person name="Nishi S."/>
            <person name="Hori S."/>
            <person name="Arai W."/>
            <person name="Tsubouchi T."/>
            <person name="Morono Y."/>
            <person name="Uchiyama I."/>
            <person name="Ito T."/>
            <person name="Fujiyama A."/>
            <person name="Inagaki F."/>
            <person name="Takami H."/>
        </authorList>
    </citation>
    <scope>NUCLEOTIDE SEQUENCE</scope>
    <source>
        <strain evidence="1">Expedition CK06-06</strain>
    </source>
</reference>
<organism evidence="1">
    <name type="scientific">marine sediment metagenome</name>
    <dbReference type="NCBI Taxonomy" id="412755"/>
    <lineage>
        <taxon>unclassified sequences</taxon>
        <taxon>metagenomes</taxon>
        <taxon>ecological metagenomes</taxon>
    </lineage>
</organism>
<comment type="caution">
    <text evidence="1">The sequence shown here is derived from an EMBL/GenBank/DDBJ whole genome shotgun (WGS) entry which is preliminary data.</text>
</comment>
<dbReference type="EMBL" id="BARU01032771">
    <property type="protein sequence ID" value="GAH74654.1"/>
    <property type="molecule type" value="Genomic_DNA"/>
</dbReference>
<proteinExistence type="predicted"/>
<dbReference type="AlphaFoldDB" id="X1J8F3"/>
<evidence type="ECO:0000313" key="1">
    <source>
        <dbReference type="EMBL" id="GAH74654.1"/>
    </source>
</evidence>
<sequence>DLQLTFLFESQGIINFNADLDQDRQFKHKVCKDNDGNITEMYYPNIHGEHFNPYKRYCSSVSSASQQCSKLMDLAGVDLCFYNVATQTFDQPTVFNEMVLTYPEIISNTLLDPVLRESTIKRSRKCSKRFFDKLNKLFCFADQQLGSSVNTHIWSSEFPFLPHLHHHMFLPHLSYDKKAIRGANTLLHHDTDLQTILDKFESVFAIVDGGIVRTKRKTKFSSVIEDKKIIHKYLIDEQTYNSIRLELSEELAHQLGFKQL</sequence>
<protein>
    <submittedName>
        <fullName evidence="1">Uncharacterized protein</fullName>
    </submittedName>
</protein>
<feature type="non-terminal residue" evidence="1">
    <location>
        <position position="260"/>
    </location>
</feature>
<gene>
    <name evidence="1" type="ORF">S03H2_51640</name>
</gene>
<feature type="non-terminal residue" evidence="1">
    <location>
        <position position="1"/>
    </location>
</feature>
<name>X1J8F3_9ZZZZ</name>
<accession>X1J8F3</accession>